<evidence type="ECO:0000256" key="1">
    <source>
        <dbReference type="SAM" id="Phobius"/>
    </source>
</evidence>
<proteinExistence type="predicted"/>
<keyword evidence="3" id="KW-1185">Reference proteome</keyword>
<evidence type="ECO:0000313" key="2">
    <source>
        <dbReference type="EMBL" id="MEH2557557.1"/>
    </source>
</evidence>
<feature type="transmembrane region" description="Helical" evidence="1">
    <location>
        <begin position="12"/>
        <end position="34"/>
    </location>
</feature>
<comment type="caution">
    <text evidence="2">The sequence shown here is derived from an EMBL/GenBank/DDBJ whole genome shotgun (WGS) entry which is preliminary data.</text>
</comment>
<reference evidence="2 3" key="1">
    <citation type="submission" date="2024-02" db="EMBL/GenBank/DDBJ databases">
        <title>Adaptive strategies in a cosmopolitan and abundant soil bacterium.</title>
        <authorList>
            <person name="Carini P."/>
        </authorList>
    </citation>
    <scope>NUCLEOTIDE SEQUENCE [LARGE SCALE GENOMIC DNA]</scope>
    <source>
        <strain evidence="2 3">AZCC 1608</strain>
    </source>
</reference>
<keyword evidence="1" id="KW-0472">Membrane</keyword>
<keyword evidence="1" id="KW-0812">Transmembrane</keyword>
<name>A0ABU8BHG6_9BRAD</name>
<evidence type="ECO:0000313" key="3">
    <source>
        <dbReference type="Proteomes" id="UP001364224"/>
    </source>
</evidence>
<accession>A0ABU8BHG6</accession>
<sequence>MFFERSEIGKLVGMTGCLLRMLFILAIVITGAPAPLQ</sequence>
<organism evidence="2 3">
    <name type="scientific">Bradyrhizobium algeriense</name>
    <dbReference type="NCBI Taxonomy" id="634784"/>
    <lineage>
        <taxon>Bacteria</taxon>
        <taxon>Pseudomonadati</taxon>
        <taxon>Pseudomonadota</taxon>
        <taxon>Alphaproteobacteria</taxon>
        <taxon>Hyphomicrobiales</taxon>
        <taxon>Nitrobacteraceae</taxon>
        <taxon>Bradyrhizobium</taxon>
    </lineage>
</organism>
<dbReference type="EMBL" id="JAZHRV010000001">
    <property type="protein sequence ID" value="MEH2557557.1"/>
    <property type="molecule type" value="Genomic_DNA"/>
</dbReference>
<protein>
    <submittedName>
        <fullName evidence="2">Uncharacterized protein</fullName>
    </submittedName>
</protein>
<dbReference type="Proteomes" id="UP001364224">
    <property type="component" value="Unassembled WGS sequence"/>
</dbReference>
<keyword evidence="1" id="KW-1133">Transmembrane helix</keyword>
<gene>
    <name evidence="2" type="ORF">V1286_005086</name>
</gene>